<protein>
    <recommendedName>
        <fullName evidence="4">RING-type domain-containing protein</fullName>
    </recommendedName>
</protein>
<dbReference type="InterPro" id="IPR001841">
    <property type="entry name" value="Znf_RING"/>
</dbReference>
<keyword evidence="3" id="KW-0862">Zinc</keyword>
<organism evidence="5 6">
    <name type="scientific">Triparma laevis f. inornata</name>
    <dbReference type="NCBI Taxonomy" id="1714386"/>
    <lineage>
        <taxon>Eukaryota</taxon>
        <taxon>Sar</taxon>
        <taxon>Stramenopiles</taxon>
        <taxon>Ochrophyta</taxon>
        <taxon>Bolidophyceae</taxon>
        <taxon>Parmales</taxon>
        <taxon>Triparmaceae</taxon>
        <taxon>Triparma</taxon>
    </lineage>
</organism>
<evidence type="ECO:0000313" key="5">
    <source>
        <dbReference type="EMBL" id="GMH81991.1"/>
    </source>
</evidence>
<keyword evidence="3" id="KW-0863">Zinc-finger</keyword>
<evidence type="ECO:0000256" key="1">
    <source>
        <dbReference type="ARBA" id="ARBA00022737"/>
    </source>
</evidence>
<dbReference type="Pfam" id="PF13374">
    <property type="entry name" value="TPR_10"/>
    <property type="match status" value="1"/>
</dbReference>
<feature type="domain" description="RING-type" evidence="4">
    <location>
        <begin position="16"/>
        <end position="53"/>
    </location>
</feature>
<dbReference type="AlphaFoldDB" id="A0A9W7B4K8"/>
<evidence type="ECO:0000256" key="3">
    <source>
        <dbReference type="PROSITE-ProRule" id="PRU00175"/>
    </source>
</evidence>
<dbReference type="SUPFAM" id="SSF57850">
    <property type="entry name" value="RING/U-box"/>
    <property type="match status" value="1"/>
</dbReference>
<evidence type="ECO:0000259" key="4">
    <source>
        <dbReference type="PROSITE" id="PS50089"/>
    </source>
</evidence>
<evidence type="ECO:0000256" key="2">
    <source>
        <dbReference type="ARBA" id="ARBA00022803"/>
    </source>
</evidence>
<dbReference type="GO" id="GO:0005737">
    <property type="term" value="C:cytoplasm"/>
    <property type="evidence" value="ECO:0007669"/>
    <property type="project" value="UniProtKB-ARBA"/>
</dbReference>
<dbReference type="PANTHER" id="PTHR45641:SF19">
    <property type="entry name" value="NEPHROCYSTIN-3"/>
    <property type="match status" value="1"/>
</dbReference>
<accession>A0A9W7B4K8</accession>
<keyword evidence="3" id="KW-0479">Metal-binding</keyword>
<name>A0A9W7B4K8_9STRA</name>
<dbReference type="EMBL" id="BLQM01000307">
    <property type="protein sequence ID" value="GMH81991.1"/>
    <property type="molecule type" value="Genomic_DNA"/>
</dbReference>
<dbReference type="PROSITE" id="PS50089">
    <property type="entry name" value="ZF_RING_2"/>
    <property type="match status" value="1"/>
</dbReference>
<dbReference type="Proteomes" id="UP001162640">
    <property type="component" value="Unassembled WGS sequence"/>
</dbReference>
<evidence type="ECO:0000313" key="6">
    <source>
        <dbReference type="Proteomes" id="UP001162640"/>
    </source>
</evidence>
<dbReference type="InterPro" id="IPR013083">
    <property type="entry name" value="Znf_RING/FYVE/PHD"/>
</dbReference>
<dbReference type="GO" id="GO:0008270">
    <property type="term" value="F:zinc ion binding"/>
    <property type="evidence" value="ECO:0007669"/>
    <property type="project" value="UniProtKB-KW"/>
</dbReference>
<dbReference type="SUPFAM" id="SSF48452">
    <property type="entry name" value="TPR-like"/>
    <property type="match status" value="1"/>
</dbReference>
<proteinExistence type="predicted"/>
<dbReference type="Pfam" id="PF13920">
    <property type="entry name" value="zf-C3HC4_3"/>
    <property type="match status" value="1"/>
</dbReference>
<sequence length="434" mass="49586">MMSAPVPLVPLEGSVICLVNVPDAQMHPCGHSMICRYCTQELMNRSEPCPICRKPLVGFDVGVYSGSLGERGLWLTSARNLRELARNYGFNEYFQKQFNGNEATFLKWKEVFDVLEIVGGRGIHCTVRESMEQQVLRITRSEDLVKLGALAKLCSRDFFEDPWLWVVAWRRILEVLELAMPEEKKVRGKKKKQQRKLEVLHACFALGAACGFVEDFDDAKGYYKRAKEGYEEQLGRDSEKALETTYSFIMGAVMSDVEKIEKLRDLVKKKERALGEENVVTLETLNSLGVQPKVNGEYEAAIKVLDRCLAGRMKALGEDHQQTLMTLKMLGVVYRTLKNCEKELEYYERALKGYEKKLGKNHPSTLDTMMNIAIVNRGGMNDYGKAEELYERALEGYEPQFGRDHEYTKRCAKNFKICLEVIGNIERLTQHIAC</sequence>
<dbReference type="Gene3D" id="3.30.40.10">
    <property type="entry name" value="Zinc/RING finger domain, C3HC4 (zinc finger)"/>
    <property type="match status" value="1"/>
</dbReference>
<keyword evidence="2" id="KW-0802">TPR repeat</keyword>
<dbReference type="InterPro" id="IPR011990">
    <property type="entry name" value="TPR-like_helical_dom_sf"/>
</dbReference>
<reference evidence="6" key="1">
    <citation type="journal article" date="2023" name="Commun. Biol.">
        <title>Genome analysis of Parmales, the sister group of diatoms, reveals the evolutionary specialization of diatoms from phago-mixotrophs to photoautotrophs.</title>
        <authorList>
            <person name="Ban H."/>
            <person name="Sato S."/>
            <person name="Yoshikawa S."/>
            <person name="Yamada K."/>
            <person name="Nakamura Y."/>
            <person name="Ichinomiya M."/>
            <person name="Sato N."/>
            <person name="Blanc-Mathieu R."/>
            <person name="Endo H."/>
            <person name="Kuwata A."/>
            <person name="Ogata H."/>
        </authorList>
    </citation>
    <scope>NUCLEOTIDE SEQUENCE [LARGE SCALE GENOMIC DNA]</scope>
</reference>
<dbReference type="Pfam" id="PF13424">
    <property type="entry name" value="TPR_12"/>
    <property type="match status" value="1"/>
</dbReference>
<keyword evidence="1" id="KW-0677">Repeat</keyword>
<dbReference type="Gene3D" id="1.25.40.10">
    <property type="entry name" value="Tetratricopeptide repeat domain"/>
    <property type="match status" value="1"/>
</dbReference>
<gene>
    <name evidence="5" type="ORF">TL16_g09111</name>
</gene>
<comment type="caution">
    <text evidence="5">The sequence shown here is derived from an EMBL/GenBank/DDBJ whole genome shotgun (WGS) entry which is preliminary data.</text>
</comment>
<dbReference type="PANTHER" id="PTHR45641">
    <property type="entry name" value="TETRATRICOPEPTIDE REPEAT PROTEIN (AFU_ORTHOLOGUE AFUA_6G03870)"/>
    <property type="match status" value="1"/>
</dbReference>